<dbReference type="Gene3D" id="3.40.50.620">
    <property type="entry name" value="HUPs"/>
    <property type="match status" value="1"/>
</dbReference>
<reference evidence="3 4" key="1">
    <citation type="submission" date="2023-07" db="EMBL/GenBank/DDBJ databases">
        <title>Sorghum-associated microbial communities from plants grown in Nebraska, USA.</title>
        <authorList>
            <person name="Schachtman D."/>
        </authorList>
    </citation>
    <scope>NUCLEOTIDE SEQUENCE [LARGE SCALE GENOMIC DNA]</scope>
    <source>
        <strain evidence="3 4">CC60</strain>
    </source>
</reference>
<dbReference type="InterPro" id="IPR014729">
    <property type="entry name" value="Rossmann-like_a/b/a_fold"/>
</dbReference>
<dbReference type="EMBL" id="JAUSSK010000004">
    <property type="protein sequence ID" value="MDQ0011023.1"/>
    <property type="molecule type" value="Genomic_DNA"/>
</dbReference>
<comment type="similarity">
    <text evidence="1">Belongs to the universal stress protein A family.</text>
</comment>
<evidence type="ECO:0000256" key="1">
    <source>
        <dbReference type="ARBA" id="ARBA00008791"/>
    </source>
</evidence>
<dbReference type="Proteomes" id="UP001237737">
    <property type="component" value="Unassembled WGS sequence"/>
</dbReference>
<dbReference type="InterPro" id="IPR006015">
    <property type="entry name" value="Universal_stress_UspA"/>
</dbReference>
<evidence type="ECO:0000313" key="4">
    <source>
        <dbReference type="Proteomes" id="UP001237737"/>
    </source>
</evidence>
<comment type="caution">
    <text evidence="3">The sequence shown here is derived from an EMBL/GenBank/DDBJ whole genome shotgun (WGS) entry which is preliminary data.</text>
</comment>
<dbReference type="PRINTS" id="PR01438">
    <property type="entry name" value="UNVRSLSTRESS"/>
</dbReference>
<keyword evidence="4" id="KW-1185">Reference proteome</keyword>
<name>A0ABT9T171_9GAMM</name>
<evidence type="ECO:0000259" key="2">
    <source>
        <dbReference type="Pfam" id="PF00582"/>
    </source>
</evidence>
<feature type="domain" description="UspA" evidence="2">
    <location>
        <begin position="1"/>
        <end position="137"/>
    </location>
</feature>
<dbReference type="InterPro" id="IPR006016">
    <property type="entry name" value="UspA"/>
</dbReference>
<accession>A0ABT9T171</accession>
<sequence>MPKNILVGYDGSETARRAYLFALELAACARAKVHVVSVIQLDNGADTSALMMTGAGEERLAGLSEEIAALGRPAGVPVEVELVHGSPGDALLSFVAGHGVDHIVIGHTERGALARWLVGSTSTDVLAKAHVPVTVVR</sequence>
<dbReference type="Pfam" id="PF00582">
    <property type="entry name" value="Usp"/>
    <property type="match status" value="1"/>
</dbReference>
<dbReference type="CDD" id="cd00293">
    <property type="entry name" value="USP-like"/>
    <property type="match status" value="1"/>
</dbReference>
<dbReference type="SUPFAM" id="SSF52402">
    <property type="entry name" value="Adenine nucleotide alpha hydrolases-like"/>
    <property type="match status" value="1"/>
</dbReference>
<dbReference type="RefSeq" id="WP_306851173.1">
    <property type="nucleotide sequence ID" value="NZ_JAUSSK010000004.1"/>
</dbReference>
<gene>
    <name evidence="3" type="ORF">J2T07_003229</name>
</gene>
<organism evidence="3 4">
    <name type="scientific">Luteibacter jiangsuensis</name>
    <dbReference type="NCBI Taxonomy" id="637577"/>
    <lineage>
        <taxon>Bacteria</taxon>
        <taxon>Pseudomonadati</taxon>
        <taxon>Pseudomonadota</taxon>
        <taxon>Gammaproteobacteria</taxon>
        <taxon>Lysobacterales</taxon>
        <taxon>Rhodanobacteraceae</taxon>
        <taxon>Luteibacter</taxon>
    </lineage>
</organism>
<proteinExistence type="inferred from homology"/>
<dbReference type="PANTHER" id="PTHR46268">
    <property type="entry name" value="STRESS RESPONSE PROTEIN NHAX"/>
    <property type="match status" value="1"/>
</dbReference>
<protein>
    <submittedName>
        <fullName evidence="3">Nucleotide-binding universal stress UspA family protein</fullName>
    </submittedName>
</protein>
<dbReference type="PANTHER" id="PTHR46268:SF6">
    <property type="entry name" value="UNIVERSAL STRESS PROTEIN UP12"/>
    <property type="match status" value="1"/>
</dbReference>
<evidence type="ECO:0000313" key="3">
    <source>
        <dbReference type="EMBL" id="MDQ0011023.1"/>
    </source>
</evidence>